<evidence type="ECO:0000256" key="1">
    <source>
        <dbReference type="SAM" id="MobiDB-lite"/>
    </source>
</evidence>
<protein>
    <submittedName>
        <fullName evidence="2">Uncharacterized protein</fullName>
    </submittedName>
</protein>
<dbReference type="HOGENOM" id="CLU_404499_0_0_1"/>
<evidence type="ECO:0000313" key="2">
    <source>
        <dbReference type="EMBL" id="KIO19456.1"/>
    </source>
</evidence>
<accession>A0A0C3Q6K7</accession>
<gene>
    <name evidence="2" type="ORF">M407DRAFT_30883</name>
</gene>
<dbReference type="Proteomes" id="UP000054248">
    <property type="component" value="Unassembled WGS sequence"/>
</dbReference>
<dbReference type="AlphaFoldDB" id="A0A0C3Q6K7"/>
<organism evidence="2 3">
    <name type="scientific">Tulasnella calospora MUT 4182</name>
    <dbReference type="NCBI Taxonomy" id="1051891"/>
    <lineage>
        <taxon>Eukaryota</taxon>
        <taxon>Fungi</taxon>
        <taxon>Dikarya</taxon>
        <taxon>Basidiomycota</taxon>
        <taxon>Agaricomycotina</taxon>
        <taxon>Agaricomycetes</taxon>
        <taxon>Cantharellales</taxon>
        <taxon>Tulasnellaceae</taxon>
        <taxon>Tulasnella</taxon>
    </lineage>
</organism>
<dbReference type="OrthoDB" id="3243332at2759"/>
<evidence type="ECO:0000313" key="3">
    <source>
        <dbReference type="Proteomes" id="UP000054248"/>
    </source>
</evidence>
<name>A0A0C3Q6K7_9AGAM</name>
<reference evidence="2 3" key="1">
    <citation type="submission" date="2014-04" db="EMBL/GenBank/DDBJ databases">
        <authorList>
            <consortium name="DOE Joint Genome Institute"/>
            <person name="Kuo A."/>
            <person name="Girlanda M."/>
            <person name="Perotto S."/>
            <person name="Kohler A."/>
            <person name="Nagy L.G."/>
            <person name="Floudas D."/>
            <person name="Copeland A."/>
            <person name="Barry K.W."/>
            <person name="Cichocki N."/>
            <person name="Veneault-Fourrey C."/>
            <person name="LaButti K."/>
            <person name="Lindquist E.A."/>
            <person name="Lipzen A."/>
            <person name="Lundell T."/>
            <person name="Morin E."/>
            <person name="Murat C."/>
            <person name="Sun H."/>
            <person name="Tunlid A."/>
            <person name="Henrissat B."/>
            <person name="Grigoriev I.V."/>
            <person name="Hibbett D.S."/>
            <person name="Martin F."/>
            <person name="Nordberg H.P."/>
            <person name="Cantor M.N."/>
            <person name="Hua S.X."/>
        </authorList>
    </citation>
    <scope>NUCLEOTIDE SEQUENCE [LARGE SCALE GENOMIC DNA]</scope>
    <source>
        <strain evidence="2 3">MUT 4182</strain>
    </source>
</reference>
<dbReference type="EMBL" id="KN823220">
    <property type="protein sequence ID" value="KIO19456.1"/>
    <property type="molecule type" value="Genomic_DNA"/>
</dbReference>
<reference evidence="3" key="2">
    <citation type="submission" date="2015-01" db="EMBL/GenBank/DDBJ databases">
        <title>Evolutionary Origins and Diversification of the Mycorrhizal Mutualists.</title>
        <authorList>
            <consortium name="DOE Joint Genome Institute"/>
            <consortium name="Mycorrhizal Genomics Consortium"/>
            <person name="Kohler A."/>
            <person name="Kuo A."/>
            <person name="Nagy L.G."/>
            <person name="Floudas D."/>
            <person name="Copeland A."/>
            <person name="Barry K.W."/>
            <person name="Cichocki N."/>
            <person name="Veneault-Fourrey C."/>
            <person name="LaButti K."/>
            <person name="Lindquist E.A."/>
            <person name="Lipzen A."/>
            <person name="Lundell T."/>
            <person name="Morin E."/>
            <person name="Murat C."/>
            <person name="Riley R."/>
            <person name="Ohm R."/>
            <person name="Sun H."/>
            <person name="Tunlid A."/>
            <person name="Henrissat B."/>
            <person name="Grigoriev I.V."/>
            <person name="Hibbett D.S."/>
            <person name="Martin F."/>
        </authorList>
    </citation>
    <scope>NUCLEOTIDE SEQUENCE [LARGE SCALE GENOMIC DNA]</scope>
    <source>
        <strain evidence="3">MUT 4182</strain>
    </source>
</reference>
<feature type="compositionally biased region" description="Polar residues" evidence="1">
    <location>
        <begin position="645"/>
        <end position="657"/>
    </location>
</feature>
<sequence length="680" mass="75267">MAAKEPGQLEFRGEDATECENFINAVARHALSVGKQRDDQWVADFASSCCTHNAIRWWNSLNDETQGSWKLFRNAILARYHPLFHGRDGEEAEEFIRMVHERAFDEGKLNDNNWLITFALTCFAGDALRWHALLEPSIQTDWIKLRQAILAQYPRDSQGILPNLIPTPAAAAAAAAPPVGITAPAPRRGRIRVTKDRDPKKYYIGDSYIMDVYIGISKLDFGVLTVEWDWPCSDLQALTIRDSWPGYDAIGARQVGSFGKLNLTPMWREVGMGPSLSGTTTTDVFKGWKISESVSSQKPGFDLIPMSEGGQRLYAQLDKLQNIILVPSKLTTNGVSAGIIGALMAATEPGHLELRGEDSAECEAFITAVARQALSVGKQRGDQWVADFAASRSTHNALRWWNSLNDETEGSWRLLRKAMLSRYRPSFHGRDGEEAEKFVHMVCKRALDEGKLNDNNWLITLIPTPAAAAAAPTVVIGASPKPIRRGWILVMKDAHPTKYYIGRSYIMGVYIRVSSTETRAMTVEWDWPCSSDLQALTIHDSFIGYNVIGARQAGSFGKLNRVPMWRGPRLGPSLSGTAGTDVFKGWKISESASSQNPGFDLVPMNEAGQRLYAQVDILQKITLVPSTPPINSVSNNGRRAAAARSTQSGGYPTLAPSDQQFRTRDLEDCTRFGDFVKFPA</sequence>
<keyword evidence="3" id="KW-1185">Reference proteome</keyword>
<feature type="region of interest" description="Disordered" evidence="1">
    <location>
        <begin position="629"/>
        <end position="657"/>
    </location>
</feature>
<proteinExistence type="predicted"/>